<dbReference type="PANTHER" id="PTHR45947">
    <property type="entry name" value="SULFOQUINOVOSYL TRANSFERASE SQD2"/>
    <property type="match status" value="1"/>
</dbReference>
<evidence type="ECO:0000256" key="2">
    <source>
        <dbReference type="ARBA" id="ARBA00022676"/>
    </source>
</evidence>
<keyword evidence="6" id="KW-1185">Reference proteome</keyword>
<protein>
    <recommendedName>
        <fullName evidence="1">D-inositol 3-phosphate glycosyltransferase</fullName>
    </recommendedName>
</protein>
<dbReference type="RefSeq" id="WP_166780002.1">
    <property type="nucleotide sequence ID" value="NZ_JAAOYO010000002.1"/>
</dbReference>
<keyword evidence="2" id="KW-0328">Glycosyltransferase</keyword>
<evidence type="ECO:0000256" key="1">
    <source>
        <dbReference type="ARBA" id="ARBA00021292"/>
    </source>
</evidence>
<evidence type="ECO:0000259" key="4">
    <source>
        <dbReference type="Pfam" id="PF13579"/>
    </source>
</evidence>
<dbReference type="InterPro" id="IPR050194">
    <property type="entry name" value="Glycosyltransferase_grp1"/>
</dbReference>
<gene>
    <name evidence="5" type="ORF">E9228_001576</name>
</gene>
<dbReference type="Pfam" id="PF13692">
    <property type="entry name" value="Glyco_trans_1_4"/>
    <property type="match status" value="1"/>
</dbReference>
<accession>A0ABX0TAW6</accession>
<keyword evidence="3" id="KW-0808">Transferase</keyword>
<evidence type="ECO:0000313" key="5">
    <source>
        <dbReference type="EMBL" id="NII40940.1"/>
    </source>
</evidence>
<dbReference type="SUPFAM" id="SSF53756">
    <property type="entry name" value="UDP-Glycosyltransferase/glycogen phosphorylase"/>
    <property type="match status" value="1"/>
</dbReference>
<dbReference type="EMBL" id="JAAOYO010000002">
    <property type="protein sequence ID" value="NII40940.1"/>
    <property type="molecule type" value="Genomic_DNA"/>
</dbReference>
<sequence>MTRTRPLRIAVISQYYPPEAHGALPDSLAQELARRGHDVRVVTSFPNHPHGRVFPGWRQRLRHVEQDRGVTVRRVPMLPDHSGSAVRRIAAYVSFGLSVLTATRFVQGSDVVYVYCAQPTAAIAPMLWRRVLGIPYVLHVQDIWPESVTGSGILDAGMSTRVFEEVLVRWLRRVHRGARRVVAIAPGAARLLTERGAAPERTSSCLNWGTSGPAVEVPRTRDEPGTHIVYAGTIGPNQGLDVVVRAAAQCRDLDGLMVTFVGDGLALPRLRELADTLDARNVRFLPPVQREAMRDVHAGADFEIVALRAVPMSSVTIPSKLQDAMAHGVPLIAAVPGDAADLVTDAGAGLVVEPEDADALADAFRTAHATSPAERRRLSGNARAAVERHMALGPAIDHMENTLREAAA</sequence>
<dbReference type="Pfam" id="PF13579">
    <property type="entry name" value="Glyco_trans_4_4"/>
    <property type="match status" value="1"/>
</dbReference>
<organism evidence="5 6">
    <name type="scientific">Curtobacterium salicis</name>
    <dbReference type="NCBI Taxonomy" id="1779862"/>
    <lineage>
        <taxon>Bacteria</taxon>
        <taxon>Bacillati</taxon>
        <taxon>Actinomycetota</taxon>
        <taxon>Actinomycetes</taxon>
        <taxon>Micrococcales</taxon>
        <taxon>Microbacteriaceae</taxon>
        <taxon>Curtobacterium</taxon>
    </lineage>
</organism>
<dbReference type="Proteomes" id="UP001318300">
    <property type="component" value="Unassembled WGS sequence"/>
</dbReference>
<dbReference type="CDD" id="cd03794">
    <property type="entry name" value="GT4_WbuB-like"/>
    <property type="match status" value="1"/>
</dbReference>
<evidence type="ECO:0000313" key="6">
    <source>
        <dbReference type="Proteomes" id="UP001318300"/>
    </source>
</evidence>
<feature type="domain" description="Glycosyltransferase subfamily 4-like N-terminal" evidence="4">
    <location>
        <begin position="27"/>
        <end position="202"/>
    </location>
</feature>
<name>A0ABX0TAW6_9MICO</name>
<evidence type="ECO:0000256" key="3">
    <source>
        <dbReference type="ARBA" id="ARBA00022679"/>
    </source>
</evidence>
<proteinExistence type="predicted"/>
<dbReference type="InterPro" id="IPR028098">
    <property type="entry name" value="Glyco_trans_4-like_N"/>
</dbReference>
<dbReference type="PANTHER" id="PTHR45947:SF3">
    <property type="entry name" value="SULFOQUINOVOSYL TRANSFERASE SQD2"/>
    <property type="match status" value="1"/>
</dbReference>
<dbReference type="Gene3D" id="3.40.50.2000">
    <property type="entry name" value="Glycogen Phosphorylase B"/>
    <property type="match status" value="2"/>
</dbReference>
<reference evidence="5 6" key="1">
    <citation type="submission" date="2020-03" db="EMBL/GenBank/DDBJ databases">
        <title>Above-ground endophytic microbial communities from plants in different locations in the United States.</title>
        <authorList>
            <person name="Frank C."/>
        </authorList>
    </citation>
    <scope>NUCLEOTIDE SEQUENCE [LARGE SCALE GENOMIC DNA]</scope>
    <source>
        <strain evidence="5 6">WW7</strain>
    </source>
</reference>
<comment type="caution">
    <text evidence="5">The sequence shown here is derived from an EMBL/GenBank/DDBJ whole genome shotgun (WGS) entry which is preliminary data.</text>
</comment>